<gene>
    <name evidence="1" type="ORF">HELGO_WM26147</name>
</gene>
<sequence>MKYEEDDIRLSQRLLKLALTQKSSDKNIDYQEALKEYYSNQKVQELTNILASEFELDVIKIMNSNRILLMPTKQESPFAMRLGDIDKRLDTDASRRASTILIMMGIACAFFIDGDEISMQTIRLTKSQLLDSIKNLCQKIADSNNEEPLPKLYKKGYDEILVIDSKPLESTDSNSLSGILNKLLNYLIEEKFIIEERGKPLIYSASEHYLESLREHGIPELYTFARDCAIDLNISKGRNV</sequence>
<dbReference type="EMBL" id="CACVAZ010000215">
    <property type="protein sequence ID" value="CAA6826925.1"/>
    <property type="molecule type" value="Genomic_DNA"/>
</dbReference>
<reference evidence="1" key="1">
    <citation type="submission" date="2020-01" db="EMBL/GenBank/DDBJ databases">
        <authorList>
            <person name="Meier V. D."/>
            <person name="Meier V D."/>
        </authorList>
    </citation>
    <scope>NUCLEOTIDE SEQUENCE</scope>
    <source>
        <strain evidence="1">HLG_WM_MAG_02</strain>
    </source>
</reference>
<name>A0A6S6U5C9_9BACT</name>
<proteinExistence type="predicted"/>
<accession>A0A6S6U5C9</accession>
<evidence type="ECO:0000313" key="1">
    <source>
        <dbReference type="EMBL" id="CAA6826925.1"/>
    </source>
</evidence>
<dbReference type="Pfam" id="PF19539">
    <property type="entry name" value="DUF6063"/>
    <property type="match status" value="1"/>
</dbReference>
<dbReference type="InterPro" id="IPR045707">
    <property type="entry name" value="DUF6063"/>
</dbReference>
<organism evidence="1">
    <name type="scientific">uncultured Sulfurovum sp</name>
    <dbReference type="NCBI Taxonomy" id="269237"/>
    <lineage>
        <taxon>Bacteria</taxon>
        <taxon>Pseudomonadati</taxon>
        <taxon>Campylobacterota</taxon>
        <taxon>Epsilonproteobacteria</taxon>
        <taxon>Campylobacterales</taxon>
        <taxon>Sulfurovaceae</taxon>
        <taxon>Sulfurovum</taxon>
        <taxon>environmental samples</taxon>
    </lineage>
</organism>
<protein>
    <submittedName>
        <fullName evidence="1">Uncharacterized protein</fullName>
    </submittedName>
</protein>
<dbReference type="AlphaFoldDB" id="A0A6S6U5C9"/>